<dbReference type="EMBL" id="KZ559500">
    <property type="protein sequence ID" value="PLN86091.1"/>
    <property type="molecule type" value="Genomic_DNA"/>
</dbReference>
<gene>
    <name evidence="2" type="ORF">BDW42DRAFT_159250</name>
</gene>
<feature type="signal peptide" evidence="1">
    <location>
        <begin position="1"/>
        <end position="20"/>
    </location>
</feature>
<name>A0A2J5I7U5_9EURO</name>
<sequence>MLMFTWQRLVSLQCLLSSHFFRCCKIPPCMCQYRVDTHKACHTHGGKARSHRFTLLAHTQLAIISEEKQTRLISYRWIVRASQIGTLAEASRRSSSGD</sequence>
<evidence type="ECO:0008006" key="4">
    <source>
        <dbReference type="Google" id="ProtNLM"/>
    </source>
</evidence>
<evidence type="ECO:0000313" key="2">
    <source>
        <dbReference type="EMBL" id="PLN86091.1"/>
    </source>
</evidence>
<keyword evidence="1" id="KW-0732">Signal</keyword>
<feature type="chain" id="PRO_5014392637" description="Secreted protein" evidence="1">
    <location>
        <begin position="21"/>
        <end position="98"/>
    </location>
</feature>
<protein>
    <recommendedName>
        <fullName evidence="4">Secreted protein</fullName>
    </recommendedName>
</protein>
<proteinExistence type="predicted"/>
<keyword evidence="3" id="KW-1185">Reference proteome</keyword>
<accession>A0A2J5I7U5</accession>
<reference evidence="3" key="1">
    <citation type="submission" date="2017-12" db="EMBL/GenBank/DDBJ databases">
        <authorList>
            <consortium name="DOE Joint Genome Institute"/>
            <person name="Mondo S.J."/>
            <person name="Kjaerbolling I."/>
            <person name="Vesth T.C."/>
            <person name="Frisvad J.C."/>
            <person name="Nybo J.L."/>
            <person name="Theobald S."/>
            <person name="Kuo A."/>
            <person name="Bowyer P."/>
            <person name="Matsuda Y."/>
            <person name="Lyhne E.K."/>
            <person name="Kogle M.E."/>
            <person name="Clum A."/>
            <person name="Lipzen A."/>
            <person name="Salamov A."/>
            <person name="Ngan C.Y."/>
            <person name="Daum C."/>
            <person name="Chiniquy J."/>
            <person name="Barry K."/>
            <person name="LaButti K."/>
            <person name="Haridas S."/>
            <person name="Simmons B.A."/>
            <person name="Magnuson J.K."/>
            <person name="Mortensen U.H."/>
            <person name="Larsen T.O."/>
            <person name="Grigoriev I.V."/>
            <person name="Baker S.E."/>
            <person name="Andersen M.R."/>
            <person name="Nordberg H.P."/>
            <person name="Cantor M.N."/>
            <person name="Hua S.X."/>
        </authorList>
    </citation>
    <scope>NUCLEOTIDE SEQUENCE [LARGE SCALE GENOMIC DNA]</scope>
    <source>
        <strain evidence="3">IBT 19404</strain>
    </source>
</reference>
<dbReference type="AlphaFoldDB" id="A0A2J5I7U5"/>
<evidence type="ECO:0000256" key="1">
    <source>
        <dbReference type="SAM" id="SignalP"/>
    </source>
</evidence>
<evidence type="ECO:0000313" key="3">
    <source>
        <dbReference type="Proteomes" id="UP000235023"/>
    </source>
</evidence>
<organism evidence="2 3">
    <name type="scientific">Aspergillus taichungensis</name>
    <dbReference type="NCBI Taxonomy" id="482145"/>
    <lineage>
        <taxon>Eukaryota</taxon>
        <taxon>Fungi</taxon>
        <taxon>Dikarya</taxon>
        <taxon>Ascomycota</taxon>
        <taxon>Pezizomycotina</taxon>
        <taxon>Eurotiomycetes</taxon>
        <taxon>Eurotiomycetidae</taxon>
        <taxon>Eurotiales</taxon>
        <taxon>Aspergillaceae</taxon>
        <taxon>Aspergillus</taxon>
        <taxon>Aspergillus subgen. Circumdati</taxon>
    </lineage>
</organism>
<dbReference type="Proteomes" id="UP000235023">
    <property type="component" value="Unassembled WGS sequence"/>
</dbReference>